<sequence>MSQFRFIILFESSSVLYNCMILEIKVFLSKLLEKFERKT</sequence>
<organism evidence="1 2">
    <name type="scientific">Leptospira interrogans serovar Grippotyphosa str. LT2186</name>
    <dbReference type="NCBI Taxonomy" id="1001599"/>
    <lineage>
        <taxon>Bacteria</taxon>
        <taxon>Pseudomonadati</taxon>
        <taxon>Spirochaetota</taxon>
        <taxon>Spirochaetia</taxon>
        <taxon>Leptospirales</taxon>
        <taxon>Leptospiraceae</taxon>
        <taxon>Leptospira</taxon>
    </lineage>
</organism>
<evidence type="ECO:0000313" key="2">
    <source>
        <dbReference type="Proteomes" id="UP000011776"/>
    </source>
</evidence>
<dbReference type="BioCyc" id="LINT1001599:G11K9-4191-MONOMER"/>
<dbReference type="Proteomes" id="UP000011776">
    <property type="component" value="Unassembled WGS sequence"/>
</dbReference>
<protein>
    <submittedName>
        <fullName evidence="1">Uncharacterized protein</fullName>
    </submittedName>
</protein>
<comment type="caution">
    <text evidence="1">The sequence shown here is derived from an EMBL/GenBank/DDBJ whole genome shotgun (WGS) entry which is preliminary data.</text>
</comment>
<evidence type="ECO:0000313" key="1">
    <source>
        <dbReference type="EMBL" id="EMG11865.1"/>
    </source>
</evidence>
<name>M3HGS1_LEPIR</name>
<reference evidence="1 2" key="1">
    <citation type="submission" date="2013-02" db="EMBL/GenBank/DDBJ databases">
        <authorList>
            <person name="Harkins D.M."/>
            <person name="Durkin A.S."/>
            <person name="Brinkac L.M."/>
            <person name="Haft D.H."/>
            <person name="Selengut J.D."/>
            <person name="Sanka R."/>
            <person name="DePew J."/>
            <person name="Purushe J."/>
            <person name="Tulsiani S.M."/>
            <person name="Graham G.C."/>
            <person name="Burns M.-A."/>
            <person name="Dohnt M.F."/>
            <person name="Smythe L.D."/>
            <person name="McKay D.B."/>
            <person name="Craig S.B."/>
            <person name="Vinetz J.M."/>
            <person name="Sutton G.G."/>
            <person name="Nierman W.C."/>
            <person name="Fouts D.E."/>
        </authorList>
    </citation>
    <scope>NUCLEOTIDE SEQUENCE [LARGE SCALE GENOMIC DNA]</scope>
    <source>
        <strain evidence="1 2">LT2186</strain>
    </source>
</reference>
<proteinExistence type="predicted"/>
<dbReference type="AlphaFoldDB" id="M3HGS1"/>
<gene>
    <name evidence="1" type="ORF">LEP1GSC151_5508</name>
</gene>
<dbReference type="EMBL" id="AFME02000140">
    <property type="protein sequence ID" value="EMG11865.1"/>
    <property type="molecule type" value="Genomic_DNA"/>
</dbReference>
<accession>M3HGS1</accession>